<sequence length="72" mass="8018">MTFKRLLSYLLPPVLTVLAISVFNLGWLIDKHHPAVVHLIGYGIAAVVLLGLFTLLVVGLRRDGEDDEPHWS</sequence>
<keyword evidence="1" id="KW-0472">Membrane</keyword>
<proteinExistence type="predicted"/>
<dbReference type="RefSeq" id="WP_075629425.1">
    <property type="nucleotide sequence ID" value="NZ_FOAM01000008.1"/>
</dbReference>
<dbReference type="AlphaFoldDB" id="A0A1Q9AS59"/>
<name>A0A1Q9AS59_9HYPH</name>
<comment type="caution">
    <text evidence="2">The sequence shown here is derived from an EMBL/GenBank/DDBJ whole genome shotgun (WGS) entry which is preliminary data.</text>
</comment>
<evidence type="ECO:0000313" key="2">
    <source>
        <dbReference type="EMBL" id="OLP58218.1"/>
    </source>
</evidence>
<keyword evidence="1" id="KW-1133">Transmembrane helix</keyword>
<organism evidence="2 3">
    <name type="scientific">Xaviernesmea oryzae</name>
    <dbReference type="NCBI Taxonomy" id="464029"/>
    <lineage>
        <taxon>Bacteria</taxon>
        <taxon>Pseudomonadati</taxon>
        <taxon>Pseudomonadota</taxon>
        <taxon>Alphaproteobacteria</taxon>
        <taxon>Hyphomicrobiales</taxon>
        <taxon>Rhizobiaceae</taxon>
        <taxon>Rhizobium/Agrobacterium group</taxon>
        <taxon>Xaviernesmea</taxon>
    </lineage>
</organism>
<accession>A0A1Q9AS59</accession>
<evidence type="ECO:0000256" key="1">
    <source>
        <dbReference type="SAM" id="Phobius"/>
    </source>
</evidence>
<evidence type="ECO:0000313" key="3">
    <source>
        <dbReference type="Proteomes" id="UP000186364"/>
    </source>
</evidence>
<keyword evidence="1" id="KW-0812">Transmembrane</keyword>
<gene>
    <name evidence="2" type="ORF">BJF93_06230</name>
</gene>
<keyword evidence="3" id="KW-1185">Reference proteome</keyword>
<feature type="transmembrane region" description="Helical" evidence="1">
    <location>
        <begin position="7"/>
        <end position="29"/>
    </location>
</feature>
<protein>
    <submittedName>
        <fullName evidence="2">Uncharacterized protein</fullName>
    </submittedName>
</protein>
<dbReference type="Proteomes" id="UP000186364">
    <property type="component" value="Unassembled WGS sequence"/>
</dbReference>
<dbReference type="OrthoDB" id="8410281at2"/>
<feature type="transmembrane region" description="Helical" evidence="1">
    <location>
        <begin position="35"/>
        <end position="58"/>
    </location>
</feature>
<reference evidence="2 3" key="1">
    <citation type="submission" date="2016-09" db="EMBL/GenBank/DDBJ databases">
        <title>Rhizobium sp. nov., a novel species isolated from the rice rhizosphere.</title>
        <authorList>
            <person name="Zhao J."/>
            <person name="Zhang X."/>
        </authorList>
    </citation>
    <scope>NUCLEOTIDE SEQUENCE [LARGE SCALE GENOMIC DNA]</scope>
    <source>
        <strain evidence="2 3">1.7048</strain>
    </source>
</reference>
<dbReference type="EMBL" id="MKIP01000058">
    <property type="protein sequence ID" value="OLP58218.1"/>
    <property type="molecule type" value="Genomic_DNA"/>
</dbReference>